<protein>
    <submittedName>
        <fullName evidence="3">MarR family transcriptional regulator</fullName>
    </submittedName>
</protein>
<feature type="domain" description="HTH marR-type" evidence="2">
    <location>
        <begin position="20"/>
        <end position="151"/>
    </location>
</feature>
<sequence length="167" mass="17841">MAARERTAAPDRTGAPERTERDITGLLNMAGHALSNRLGAALADIDLTPRMQCVLIHALQEDRTQIQLAALADLDKTTMVSTVDDLEQRGLAERRPSATDRRARIIAVTDKGRAAAEEGQRIVDRVHAEALGALSPADRAAFVAALGALAGTPKDPGPQPIRRARGR</sequence>
<dbReference type="PROSITE" id="PS50995">
    <property type="entry name" value="HTH_MARR_2"/>
    <property type="match status" value="1"/>
</dbReference>
<dbReference type="PANTHER" id="PTHR33164">
    <property type="entry name" value="TRANSCRIPTIONAL REGULATOR, MARR FAMILY"/>
    <property type="match status" value="1"/>
</dbReference>
<keyword evidence="4" id="KW-1185">Reference proteome</keyword>
<reference evidence="3 4" key="1">
    <citation type="submission" date="2021-03" db="EMBL/GenBank/DDBJ databases">
        <title>Whole genome shotgun sequence of Actinoplanes toevensis NBRC 105298.</title>
        <authorList>
            <person name="Komaki H."/>
            <person name="Tamura T."/>
        </authorList>
    </citation>
    <scope>NUCLEOTIDE SEQUENCE [LARGE SCALE GENOMIC DNA]</scope>
    <source>
        <strain evidence="3 4">NBRC 105298</strain>
    </source>
</reference>
<dbReference type="InterPro" id="IPR000835">
    <property type="entry name" value="HTH_MarR-typ"/>
</dbReference>
<dbReference type="GO" id="GO:0003700">
    <property type="term" value="F:DNA-binding transcription factor activity"/>
    <property type="evidence" value="ECO:0007669"/>
    <property type="project" value="InterPro"/>
</dbReference>
<dbReference type="Pfam" id="PF12802">
    <property type="entry name" value="MarR_2"/>
    <property type="match status" value="1"/>
</dbReference>
<organism evidence="3 4">
    <name type="scientific">Paractinoplanes toevensis</name>
    <dbReference type="NCBI Taxonomy" id="571911"/>
    <lineage>
        <taxon>Bacteria</taxon>
        <taxon>Bacillati</taxon>
        <taxon>Actinomycetota</taxon>
        <taxon>Actinomycetes</taxon>
        <taxon>Micromonosporales</taxon>
        <taxon>Micromonosporaceae</taxon>
        <taxon>Paractinoplanes</taxon>
    </lineage>
</organism>
<evidence type="ECO:0000313" key="3">
    <source>
        <dbReference type="EMBL" id="GIM94498.1"/>
    </source>
</evidence>
<proteinExistence type="predicted"/>
<dbReference type="Gene3D" id="1.10.10.10">
    <property type="entry name" value="Winged helix-like DNA-binding domain superfamily/Winged helix DNA-binding domain"/>
    <property type="match status" value="1"/>
</dbReference>
<dbReference type="AlphaFoldDB" id="A0A919TFJ1"/>
<dbReference type="PRINTS" id="PR00598">
    <property type="entry name" value="HTHMARR"/>
</dbReference>
<dbReference type="InterPro" id="IPR036390">
    <property type="entry name" value="WH_DNA-bd_sf"/>
</dbReference>
<dbReference type="EMBL" id="BOQN01000083">
    <property type="protein sequence ID" value="GIM94498.1"/>
    <property type="molecule type" value="Genomic_DNA"/>
</dbReference>
<name>A0A919TFJ1_9ACTN</name>
<dbReference type="InterPro" id="IPR036388">
    <property type="entry name" value="WH-like_DNA-bd_sf"/>
</dbReference>
<feature type="region of interest" description="Disordered" evidence="1">
    <location>
        <begin position="1"/>
        <end position="20"/>
    </location>
</feature>
<dbReference type="PANTHER" id="PTHR33164:SF43">
    <property type="entry name" value="HTH-TYPE TRANSCRIPTIONAL REPRESSOR YETL"/>
    <property type="match status" value="1"/>
</dbReference>
<dbReference type="RefSeq" id="WP_213010275.1">
    <property type="nucleotide sequence ID" value="NZ_BOQN01000083.1"/>
</dbReference>
<evidence type="ECO:0000256" key="1">
    <source>
        <dbReference type="SAM" id="MobiDB-lite"/>
    </source>
</evidence>
<accession>A0A919TFJ1</accession>
<evidence type="ECO:0000259" key="2">
    <source>
        <dbReference type="PROSITE" id="PS50995"/>
    </source>
</evidence>
<dbReference type="SUPFAM" id="SSF46785">
    <property type="entry name" value="Winged helix' DNA-binding domain"/>
    <property type="match status" value="1"/>
</dbReference>
<dbReference type="SMART" id="SM00347">
    <property type="entry name" value="HTH_MARR"/>
    <property type="match status" value="1"/>
</dbReference>
<dbReference type="Proteomes" id="UP000677082">
    <property type="component" value="Unassembled WGS sequence"/>
</dbReference>
<dbReference type="GO" id="GO:0006950">
    <property type="term" value="P:response to stress"/>
    <property type="evidence" value="ECO:0007669"/>
    <property type="project" value="TreeGrafter"/>
</dbReference>
<gene>
    <name evidence="3" type="ORF">Ato02nite_062910</name>
</gene>
<evidence type="ECO:0000313" key="4">
    <source>
        <dbReference type="Proteomes" id="UP000677082"/>
    </source>
</evidence>
<dbReference type="InterPro" id="IPR039422">
    <property type="entry name" value="MarR/SlyA-like"/>
</dbReference>
<comment type="caution">
    <text evidence="3">The sequence shown here is derived from an EMBL/GenBank/DDBJ whole genome shotgun (WGS) entry which is preliminary data.</text>
</comment>